<feature type="region of interest" description="Disordered" evidence="6">
    <location>
        <begin position="745"/>
        <end position="790"/>
    </location>
</feature>
<reference evidence="10" key="1">
    <citation type="journal article" date="2017" name="Front. Plant Sci.">
        <title>Climate Clever Clovers: New Paradigm to Reduce the Environmental Footprint of Ruminants by Breeding Low Methanogenic Forages Utilizing Haplotype Variation.</title>
        <authorList>
            <person name="Kaur P."/>
            <person name="Appels R."/>
            <person name="Bayer P.E."/>
            <person name="Keeble-Gagnere G."/>
            <person name="Wang J."/>
            <person name="Hirakawa H."/>
            <person name="Shirasawa K."/>
            <person name="Vercoe P."/>
            <person name="Stefanova K."/>
            <person name="Durmic Z."/>
            <person name="Nichols P."/>
            <person name="Revell C."/>
            <person name="Isobe S.N."/>
            <person name="Edwards D."/>
            <person name="Erskine W."/>
        </authorList>
    </citation>
    <scope>NUCLEOTIDE SEQUENCE [LARGE SCALE GENOMIC DNA]</scope>
    <source>
        <strain evidence="10">cv. Daliak</strain>
    </source>
</reference>
<dbReference type="InterPro" id="IPR043502">
    <property type="entry name" value="DNA/RNA_pol_sf"/>
</dbReference>
<evidence type="ECO:0000259" key="8">
    <source>
        <dbReference type="PROSITE" id="PS50994"/>
    </source>
</evidence>
<dbReference type="Proteomes" id="UP000242715">
    <property type="component" value="Unassembled WGS sequence"/>
</dbReference>
<dbReference type="EMBL" id="DF973918">
    <property type="protein sequence ID" value="GAU42405.1"/>
    <property type="molecule type" value="Genomic_DNA"/>
</dbReference>
<evidence type="ECO:0000256" key="6">
    <source>
        <dbReference type="SAM" id="MobiDB-lite"/>
    </source>
</evidence>
<feature type="compositionally biased region" description="Polar residues" evidence="6">
    <location>
        <begin position="770"/>
        <end position="780"/>
    </location>
</feature>
<keyword evidence="5" id="KW-0863">Zinc-finger</keyword>
<sequence length="1302" mass="149023">MAENKEFGFPIPKYDGHYDHWAMLMQNLLESKEFWSIVETGVPTLAEGATAEQRRIASEARLKDLKAKNYLFQSIDRTIIETILDKSSSKAIWDSMKQKFQGSTKVKRAQLQALRGEFEILRMKEDESVSSYFGRVLSTVNKMKIQGEAVEQSTVVEKILRSMTSKFNYVVCAIEESNNVETLSIDELQGSLLVHEQKMKPLNEEDQALKATHGDRNSTRGRGRGAKGNQGRGKRINKENVECYKCHKFGHFQYECQNSEGGGYANYADFDDSEEVLLMAHESTSSNNPRAKVWYIDSGCRNHMCGIKERFHDLDESFRESVRLGDDSQMSVMEKGNVKLHINGIVQIITGVHFIPKLKNNLLSLGQFQEKSLTFVIKNNWCKVYHRDKGMIMCSQMASNKLFPIMAEAKQVCLQANTEDITQLWHCRYGHLNIKGLQNLQQKNMVIGLPKFEESNHVCADCLRGKQHRESIPKTSNWKSSKRLELIHSDICGPITPVSNSNKRYVLTFIDDYSRKIWVYYLSNKSDAFECFKKFKCMVEKETSETICCLRTDRGGEFNSDEFKEFCEVNGIKRQLTAAYTPQQNGIAERKNRTIMEMIRCMLAGKSVPKAFWPEAVNWAIYVLNRSPTAAIKDMTPEEVWSSTKPSVKHFKIFGCIAYAHAPDAQRKKLDDKSVKCVFFGISEETKAYRLYNPITKRIIFSRDVKFVEKDKWKWDEKSEKLAEQVISDEESDKNNEEIGVEIADTDEEVHSQDSTPPNSPTAQGIDHIGTSTSNLNNQGRTRKPPFWHNDYDTTITEDELVDEDSMNFITFGPCTSEDPSSFEEAIKSSTWRLAMNKEIEAIEKNKTWQLTDLPQGAKVIGRYGTDYKEVFAPVARWDTIRSLLAISASRGWNVYQLDVKSAFLHGELKETVYVEQHAGYVKSGKEDKVYKLHKALYGLKQAPRAWYSKIEAYFLKEGFVKCPHEHTLFVKRKDKNWLIISLYVDDLIFTGNDNKLLKQFKESMMTTFDMTDLGKMRHFLGIEVIQNEHGIFICQKRYGKEILERFNMDKSNAVCNPIVTGTKLSKHDKGKEVNPTQFKQIVGSLMYLTATRPDIMFAVNLIARFMEHPVESHMMAAKRVLRYIRGTLEIGIMYKKEKQEARFLAYSDSDYGGDLEDRKSTSGYVFKIGSGAVSWSSKKQPVVTLSTTEAEFISAAYCVCQGIWLQRILLNMGFKLNKCLTVLCDNSSTIKLSKNPVLHGRSKLIDIRFHFLRNLCCDGRVELIHCASQDQVAHIMTKALKLDAFEKLRNLLGVESWSGSD</sequence>
<feature type="compositionally biased region" description="Polar residues" evidence="6">
    <location>
        <begin position="753"/>
        <end position="763"/>
    </location>
</feature>
<dbReference type="PANTHER" id="PTHR42648:SF18">
    <property type="entry name" value="RETROTRANSPOSON, UNCLASSIFIED-LIKE PROTEIN"/>
    <property type="match status" value="1"/>
</dbReference>
<dbReference type="Pfam" id="PF00665">
    <property type="entry name" value="rve"/>
    <property type="match status" value="1"/>
</dbReference>
<dbReference type="GO" id="GO:0006508">
    <property type="term" value="P:proteolysis"/>
    <property type="evidence" value="ECO:0007669"/>
    <property type="project" value="UniProtKB-KW"/>
</dbReference>
<dbReference type="GO" id="GO:0015074">
    <property type="term" value="P:DNA integration"/>
    <property type="evidence" value="ECO:0007669"/>
    <property type="project" value="InterPro"/>
</dbReference>
<dbReference type="Pfam" id="PF07727">
    <property type="entry name" value="RVT_2"/>
    <property type="match status" value="1"/>
</dbReference>
<dbReference type="Pfam" id="PF22936">
    <property type="entry name" value="Pol_BBD"/>
    <property type="match status" value="1"/>
</dbReference>
<dbReference type="PROSITE" id="PS50994">
    <property type="entry name" value="INTEGRASE"/>
    <property type="match status" value="1"/>
</dbReference>
<evidence type="ECO:0000313" key="10">
    <source>
        <dbReference type="Proteomes" id="UP000242715"/>
    </source>
</evidence>
<dbReference type="GO" id="GO:0003676">
    <property type="term" value="F:nucleic acid binding"/>
    <property type="evidence" value="ECO:0007669"/>
    <property type="project" value="InterPro"/>
</dbReference>
<dbReference type="InterPro" id="IPR039537">
    <property type="entry name" value="Retrotran_Ty1/copia-like"/>
</dbReference>
<organism evidence="9 10">
    <name type="scientific">Trifolium subterraneum</name>
    <name type="common">Subterranean clover</name>
    <dbReference type="NCBI Taxonomy" id="3900"/>
    <lineage>
        <taxon>Eukaryota</taxon>
        <taxon>Viridiplantae</taxon>
        <taxon>Streptophyta</taxon>
        <taxon>Embryophyta</taxon>
        <taxon>Tracheophyta</taxon>
        <taxon>Spermatophyta</taxon>
        <taxon>Magnoliopsida</taxon>
        <taxon>eudicotyledons</taxon>
        <taxon>Gunneridae</taxon>
        <taxon>Pentapetalae</taxon>
        <taxon>rosids</taxon>
        <taxon>fabids</taxon>
        <taxon>Fabales</taxon>
        <taxon>Fabaceae</taxon>
        <taxon>Papilionoideae</taxon>
        <taxon>50 kb inversion clade</taxon>
        <taxon>NPAAA clade</taxon>
        <taxon>Hologalegina</taxon>
        <taxon>IRL clade</taxon>
        <taxon>Trifolieae</taxon>
        <taxon>Trifolium</taxon>
    </lineage>
</organism>
<dbReference type="InterPro" id="IPR025724">
    <property type="entry name" value="GAG-pre-integrase_dom"/>
</dbReference>
<evidence type="ECO:0000256" key="4">
    <source>
        <dbReference type="ARBA" id="ARBA00022801"/>
    </source>
</evidence>
<dbReference type="GO" id="GO:0008270">
    <property type="term" value="F:zinc ion binding"/>
    <property type="evidence" value="ECO:0007669"/>
    <property type="project" value="UniProtKB-KW"/>
</dbReference>
<evidence type="ECO:0000259" key="7">
    <source>
        <dbReference type="PROSITE" id="PS50158"/>
    </source>
</evidence>
<feature type="domain" description="CCHC-type" evidence="7">
    <location>
        <begin position="243"/>
        <end position="258"/>
    </location>
</feature>
<keyword evidence="5" id="KW-0862">Zinc</keyword>
<evidence type="ECO:0000313" key="9">
    <source>
        <dbReference type="EMBL" id="GAU42405.1"/>
    </source>
</evidence>
<keyword evidence="2" id="KW-0479">Metal-binding</keyword>
<proteinExistence type="predicted"/>
<accession>A0A2Z6P2A8</accession>
<dbReference type="InterPro" id="IPR013103">
    <property type="entry name" value="RVT_2"/>
</dbReference>
<dbReference type="PANTHER" id="PTHR42648">
    <property type="entry name" value="TRANSPOSASE, PUTATIVE-RELATED"/>
    <property type="match status" value="1"/>
</dbReference>
<dbReference type="InterPro" id="IPR036397">
    <property type="entry name" value="RNaseH_sf"/>
</dbReference>
<dbReference type="SUPFAM" id="SSF56672">
    <property type="entry name" value="DNA/RNA polymerases"/>
    <property type="match status" value="1"/>
</dbReference>
<evidence type="ECO:0000256" key="2">
    <source>
        <dbReference type="ARBA" id="ARBA00022723"/>
    </source>
</evidence>
<keyword evidence="10" id="KW-1185">Reference proteome</keyword>
<evidence type="ECO:0008006" key="11">
    <source>
        <dbReference type="Google" id="ProtNLM"/>
    </source>
</evidence>
<keyword evidence="4" id="KW-0378">Hydrolase</keyword>
<dbReference type="InterPro" id="IPR057670">
    <property type="entry name" value="SH3_retrovirus"/>
</dbReference>
<keyword evidence="3" id="KW-0064">Aspartyl protease</keyword>
<dbReference type="InterPro" id="IPR001878">
    <property type="entry name" value="Znf_CCHC"/>
</dbReference>
<dbReference type="Pfam" id="PF25597">
    <property type="entry name" value="SH3_retrovirus"/>
    <property type="match status" value="1"/>
</dbReference>
<name>A0A2Z6P2A8_TRISU</name>
<dbReference type="GO" id="GO:0004190">
    <property type="term" value="F:aspartic-type endopeptidase activity"/>
    <property type="evidence" value="ECO:0007669"/>
    <property type="project" value="UniProtKB-KW"/>
</dbReference>
<dbReference type="SUPFAM" id="SSF53098">
    <property type="entry name" value="Ribonuclease H-like"/>
    <property type="match status" value="1"/>
</dbReference>
<dbReference type="CDD" id="cd09272">
    <property type="entry name" value="RNase_HI_RT_Ty1"/>
    <property type="match status" value="1"/>
</dbReference>
<dbReference type="OrthoDB" id="2013098at2759"/>
<dbReference type="SUPFAM" id="SSF57756">
    <property type="entry name" value="Retrovirus zinc finger-like domains"/>
    <property type="match status" value="1"/>
</dbReference>
<dbReference type="Pfam" id="PF14223">
    <property type="entry name" value="Retrotran_gag_2"/>
    <property type="match status" value="1"/>
</dbReference>
<dbReference type="Gene3D" id="3.30.420.10">
    <property type="entry name" value="Ribonuclease H-like superfamily/Ribonuclease H"/>
    <property type="match status" value="1"/>
</dbReference>
<dbReference type="Pfam" id="PF13976">
    <property type="entry name" value="gag_pre-integrs"/>
    <property type="match status" value="1"/>
</dbReference>
<gene>
    <name evidence="9" type="ORF">TSUD_324600</name>
</gene>
<evidence type="ECO:0000256" key="1">
    <source>
        <dbReference type="ARBA" id="ARBA00022670"/>
    </source>
</evidence>
<dbReference type="InterPro" id="IPR012337">
    <property type="entry name" value="RNaseH-like_sf"/>
</dbReference>
<dbReference type="InterPro" id="IPR001584">
    <property type="entry name" value="Integrase_cat-core"/>
</dbReference>
<feature type="region of interest" description="Disordered" evidence="6">
    <location>
        <begin position="210"/>
        <end position="234"/>
    </location>
</feature>
<feature type="domain" description="Integrase catalytic" evidence="8">
    <location>
        <begin position="469"/>
        <end position="645"/>
    </location>
</feature>
<dbReference type="InterPro" id="IPR036875">
    <property type="entry name" value="Znf_CCHC_sf"/>
</dbReference>
<evidence type="ECO:0000256" key="3">
    <source>
        <dbReference type="ARBA" id="ARBA00022750"/>
    </source>
</evidence>
<dbReference type="PROSITE" id="PS50158">
    <property type="entry name" value="ZF_CCHC"/>
    <property type="match status" value="1"/>
</dbReference>
<keyword evidence="1" id="KW-0645">Protease</keyword>
<dbReference type="InterPro" id="IPR054722">
    <property type="entry name" value="PolX-like_BBD"/>
</dbReference>
<evidence type="ECO:0000256" key="5">
    <source>
        <dbReference type="PROSITE-ProRule" id="PRU00047"/>
    </source>
</evidence>
<protein>
    <recommendedName>
        <fullName evidence="11">Integrase catalytic domain-containing protein</fullName>
    </recommendedName>
</protein>